<feature type="chain" id="PRO_5037506628" evidence="1">
    <location>
        <begin position="26"/>
        <end position="197"/>
    </location>
</feature>
<accession>A0A931AEF8</accession>
<gene>
    <name evidence="2" type="ORF">ITP53_25365</name>
</gene>
<dbReference type="AlphaFoldDB" id="A0A931AEF8"/>
<sequence length="197" mass="21603">MAKHYLAVAVVAAATLLAAPLPVNAAPAQPLKLRGGLTLYLPIKWQVHRVSPDWIRVVTGKCAAPGGGFGTPGCDSFWVLGPKAIKEGNELFRPYTGKRPFYPATDVQRCPTNAKWGQRLGTARVTGLRQVGPGHKAAYREWKATCVSYSSGEVKSRYTQREWYLPTTRILVVDQWNTPGLADALENADWRQARASS</sequence>
<comment type="caution">
    <text evidence="2">The sequence shown here is derived from an EMBL/GenBank/DDBJ whole genome shotgun (WGS) entry which is preliminary data.</text>
</comment>
<dbReference type="RefSeq" id="WP_195897945.1">
    <property type="nucleotide sequence ID" value="NZ_JADOGI010000080.1"/>
</dbReference>
<protein>
    <submittedName>
        <fullName evidence="2">Uncharacterized protein</fullName>
    </submittedName>
</protein>
<keyword evidence="1" id="KW-0732">Signal</keyword>
<evidence type="ECO:0000313" key="2">
    <source>
        <dbReference type="EMBL" id="MBF8189003.1"/>
    </source>
</evidence>
<feature type="signal peptide" evidence="1">
    <location>
        <begin position="1"/>
        <end position="25"/>
    </location>
</feature>
<evidence type="ECO:0000313" key="3">
    <source>
        <dbReference type="Proteomes" id="UP000605361"/>
    </source>
</evidence>
<dbReference type="EMBL" id="JADOGI010000080">
    <property type="protein sequence ID" value="MBF8189003.1"/>
    <property type="molecule type" value="Genomic_DNA"/>
</dbReference>
<dbReference type="Proteomes" id="UP000605361">
    <property type="component" value="Unassembled WGS sequence"/>
</dbReference>
<evidence type="ECO:0000256" key="1">
    <source>
        <dbReference type="SAM" id="SignalP"/>
    </source>
</evidence>
<proteinExistence type="predicted"/>
<organism evidence="2 3">
    <name type="scientific">Nonomuraea cypriaca</name>
    <dbReference type="NCBI Taxonomy" id="1187855"/>
    <lineage>
        <taxon>Bacteria</taxon>
        <taxon>Bacillati</taxon>
        <taxon>Actinomycetota</taxon>
        <taxon>Actinomycetes</taxon>
        <taxon>Streptosporangiales</taxon>
        <taxon>Streptosporangiaceae</taxon>
        <taxon>Nonomuraea</taxon>
    </lineage>
</organism>
<reference evidence="2" key="1">
    <citation type="submission" date="2020-11" db="EMBL/GenBank/DDBJ databases">
        <title>Whole-genome analyses of Nonomuraea sp. K274.</title>
        <authorList>
            <person name="Veyisoglu A."/>
        </authorList>
    </citation>
    <scope>NUCLEOTIDE SEQUENCE</scope>
    <source>
        <strain evidence="2">K274</strain>
    </source>
</reference>
<name>A0A931AEF8_9ACTN</name>
<keyword evidence="3" id="KW-1185">Reference proteome</keyword>